<accession>A0A0E3P622</accession>
<dbReference type="PATRIC" id="fig|1434120.4.peg.1884"/>
<evidence type="ECO:0000313" key="1">
    <source>
        <dbReference type="EMBL" id="AKB28190.1"/>
    </source>
</evidence>
<reference evidence="1 2" key="1">
    <citation type="submission" date="2014-07" db="EMBL/GenBank/DDBJ databases">
        <title>Methanogenic archaea and the global carbon cycle.</title>
        <authorList>
            <person name="Henriksen J.R."/>
            <person name="Luke J."/>
            <person name="Reinhart S."/>
            <person name="Benedict M.N."/>
            <person name="Youngblut N.D."/>
            <person name="Metcalf M.E."/>
            <person name="Whitaker R.J."/>
            <person name="Metcalf W.W."/>
        </authorList>
    </citation>
    <scope>NUCLEOTIDE SEQUENCE [LARGE SCALE GENOMIC DNA]</scope>
    <source>
        <strain evidence="1 2">T4/M</strain>
    </source>
</reference>
<gene>
    <name evidence="1" type="ORF">MSSIT_1471</name>
</gene>
<protein>
    <submittedName>
        <fullName evidence="1">Uncharacterized protein</fullName>
    </submittedName>
</protein>
<dbReference type="EMBL" id="CP009506">
    <property type="protein sequence ID" value="AKB28190.1"/>
    <property type="molecule type" value="Genomic_DNA"/>
</dbReference>
<proteinExistence type="predicted"/>
<sequence length="68" mass="8077">MKGKNRKLGCFVLDFQRILILKKKTEVLMFKTEKCYCFFSAKSVPLRGFILIKFKNGVYLLRKTFSFD</sequence>
<dbReference type="HOGENOM" id="CLU_2784162_0_0_2"/>
<dbReference type="AlphaFoldDB" id="A0A0E3P622"/>
<evidence type="ECO:0000313" key="2">
    <source>
        <dbReference type="Proteomes" id="UP000033111"/>
    </source>
</evidence>
<dbReference type="KEGG" id="msw:MSSIT_1471"/>
<dbReference type="Proteomes" id="UP000033111">
    <property type="component" value="Chromosome"/>
</dbReference>
<keyword evidence="2" id="KW-1185">Reference proteome</keyword>
<name>A0A0E3P622_9EURY</name>
<organism evidence="1 2">
    <name type="scientific">Methanosarcina siciliae T4/M</name>
    <dbReference type="NCBI Taxonomy" id="1434120"/>
    <lineage>
        <taxon>Archaea</taxon>
        <taxon>Methanobacteriati</taxon>
        <taxon>Methanobacteriota</taxon>
        <taxon>Stenosarchaea group</taxon>
        <taxon>Methanomicrobia</taxon>
        <taxon>Methanosarcinales</taxon>
        <taxon>Methanosarcinaceae</taxon>
        <taxon>Methanosarcina</taxon>
    </lineage>
</organism>